<accession>A0A840DU09</accession>
<dbReference type="SUPFAM" id="SSF53955">
    <property type="entry name" value="Lysozyme-like"/>
    <property type="match status" value="1"/>
</dbReference>
<sequence>MNIQQVKMWMELQALRSFSNQPSPPSQLFEEGTSFQELLTKFSLPSIDKQEQPSISPMPFEATYSSNELKVAPLATKSLDDIIEKTAEKYNIDPQLIKAVIRHESNFRTNAVSRVGAAGLMQLMPSTAKMLGVTNVFDPAQNIEGGTKYLRQLLDRYDGDLELALAAYNAGPGNVDRYGGIPPFRETKAYVEKILNTYYS</sequence>
<dbReference type="Pfam" id="PF01464">
    <property type="entry name" value="SLT"/>
    <property type="match status" value="1"/>
</dbReference>
<dbReference type="EMBL" id="JACIDE010000026">
    <property type="protein sequence ID" value="MBB4075153.1"/>
    <property type="molecule type" value="Genomic_DNA"/>
</dbReference>
<name>A0A840DU09_9BACL</name>
<comment type="caution">
    <text evidence="2">The sequence shown here is derived from an EMBL/GenBank/DDBJ whole genome shotgun (WGS) entry which is preliminary data.</text>
</comment>
<organism evidence="2 3">
    <name type="scientific">Anoxybacteroides voinovskiense</name>
    <dbReference type="NCBI Taxonomy" id="230470"/>
    <lineage>
        <taxon>Bacteria</taxon>
        <taxon>Bacillati</taxon>
        <taxon>Bacillota</taxon>
        <taxon>Bacilli</taxon>
        <taxon>Bacillales</taxon>
        <taxon>Anoxybacillaceae</taxon>
        <taxon>Anoxybacteroides</taxon>
    </lineage>
</organism>
<proteinExistence type="predicted"/>
<keyword evidence="3" id="KW-1185">Reference proteome</keyword>
<dbReference type="Gene3D" id="1.10.530.10">
    <property type="match status" value="1"/>
</dbReference>
<gene>
    <name evidence="2" type="ORF">GGR02_002970</name>
</gene>
<dbReference type="PANTHER" id="PTHR37423:SF2">
    <property type="entry name" value="MEMBRANE-BOUND LYTIC MUREIN TRANSGLYCOSYLASE C"/>
    <property type="match status" value="1"/>
</dbReference>
<dbReference type="CDD" id="cd00254">
    <property type="entry name" value="LT-like"/>
    <property type="match status" value="1"/>
</dbReference>
<feature type="domain" description="Transglycosylase SLT" evidence="1">
    <location>
        <begin position="82"/>
        <end position="189"/>
    </location>
</feature>
<dbReference type="Proteomes" id="UP000559598">
    <property type="component" value="Unassembled WGS sequence"/>
</dbReference>
<dbReference type="RefSeq" id="WP_229706234.1">
    <property type="nucleotide sequence ID" value="NZ_BMNP01000026.1"/>
</dbReference>
<dbReference type="PANTHER" id="PTHR37423">
    <property type="entry name" value="SOLUBLE LYTIC MUREIN TRANSGLYCOSYLASE-RELATED"/>
    <property type="match status" value="1"/>
</dbReference>
<evidence type="ECO:0000313" key="3">
    <source>
        <dbReference type="Proteomes" id="UP000559598"/>
    </source>
</evidence>
<reference evidence="2 3" key="1">
    <citation type="submission" date="2020-08" db="EMBL/GenBank/DDBJ databases">
        <title>Genomic Encyclopedia of Type Strains, Phase IV (KMG-IV): sequencing the most valuable type-strain genomes for metagenomic binning, comparative biology and taxonomic classification.</title>
        <authorList>
            <person name="Goeker M."/>
        </authorList>
    </citation>
    <scope>NUCLEOTIDE SEQUENCE [LARGE SCALE GENOMIC DNA]</scope>
    <source>
        <strain evidence="2 3">DSM 17075</strain>
    </source>
</reference>
<dbReference type="AlphaFoldDB" id="A0A840DU09"/>
<evidence type="ECO:0000259" key="1">
    <source>
        <dbReference type="Pfam" id="PF01464"/>
    </source>
</evidence>
<protein>
    <submittedName>
        <fullName evidence="2">Soluble lytic murein transglycosylase-like protein</fullName>
    </submittedName>
</protein>
<evidence type="ECO:0000313" key="2">
    <source>
        <dbReference type="EMBL" id="MBB4075153.1"/>
    </source>
</evidence>
<dbReference type="InterPro" id="IPR008258">
    <property type="entry name" value="Transglycosylase_SLT_dom_1"/>
</dbReference>
<dbReference type="InterPro" id="IPR023346">
    <property type="entry name" value="Lysozyme-like_dom_sf"/>
</dbReference>